<dbReference type="InterPro" id="IPR003695">
    <property type="entry name" value="Ppx_GppA_N"/>
</dbReference>
<gene>
    <name evidence="2" type="ORF">IAD17_03315</name>
</gene>
<accession>A0A9D1L5E2</accession>
<dbReference type="Gene3D" id="3.30.420.40">
    <property type="match status" value="1"/>
</dbReference>
<dbReference type="Gene3D" id="3.30.420.150">
    <property type="entry name" value="Exopolyphosphatase. Domain 2"/>
    <property type="match status" value="1"/>
</dbReference>
<reference evidence="2" key="1">
    <citation type="submission" date="2020-10" db="EMBL/GenBank/DDBJ databases">
        <authorList>
            <person name="Gilroy R."/>
        </authorList>
    </citation>
    <scope>NUCLEOTIDE SEQUENCE</scope>
    <source>
        <strain evidence="2">ChiHjej12B11-29160</strain>
    </source>
</reference>
<evidence type="ECO:0000313" key="2">
    <source>
        <dbReference type="EMBL" id="HIU23933.1"/>
    </source>
</evidence>
<dbReference type="Pfam" id="PF02541">
    <property type="entry name" value="Ppx-GppA"/>
    <property type="match status" value="1"/>
</dbReference>
<dbReference type="PANTHER" id="PTHR30005">
    <property type="entry name" value="EXOPOLYPHOSPHATASE"/>
    <property type="match status" value="1"/>
</dbReference>
<organism evidence="2 3">
    <name type="scientific">Candidatus Coprovicinus avistercoris</name>
    <dbReference type="NCBI Taxonomy" id="2840754"/>
    <lineage>
        <taxon>Bacteria</taxon>
        <taxon>Bacillati</taxon>
        <taxon>Actinomycetota</taxon>
        <taxon>Coriobacteriia</taxon>
        <taxon>Coriobacteriales</taxon>
        <taxon>Coriobacteriaceae</taxon>
        <taxon>Coriobacteriaceae incertae sedis</taxon>
        <taxon>Candidatus Coprovicinus</taxon>
    </lineage>
</organism>
<evidence type="ECO:0000313" key="3">
    <source>
        <dbReference type="Proteomes" id="UP000824078"/>
    </source>
</evidence>
<reference evidence="2" key="2">
    <citation type="journal article" date="2021" name="PeerJ">
        <title>Extensive microbial diversity within the chicken gut microbiome revealed by metagenomics and culture.</title>
        <authorList>
            <person name="Gilroy R."/>
            <person name="Ravi A."/>
            <person name="Getino M."/>
            <person name="Pursley I."/>
            <person name="Horton D.L."/>
            <person name="Alikhan N.F."/>
            <person name="Baker D."/>
            <person name="Gharbi K."/>
            <person name="Hall N."/>
            <person name="Watson M."/>
            <person name="Adriaenssens E.M."/>
            <person name="Foster-Nyarko E."/>
            <person name="Jarju S."/>
            <person name="Secka A."/>
            <person name="Antonio M."/>
            <person name="Oren A."/>
            <person name="Chaudhuri R.R."/>
            <person name="La Ragione R."/>
            <person name="Hildebrand F."/>
            <person name="Pallen M.J."/>
        </authorList>
    </citation>
    <scope>NUCLEOTIDE SEQUENCE</scope>
    <source>
        <strain evidence="2">ChiHjej12B11-29160</strain>
    </source>
</reference>
<dbReference type="InterPro" id="IPR050273">
    <property type="entry name" value="GppA/Ppx_hydrolase"/>
</dbReference>
<comment type="caution">
    <text evidence="2">The sequence shown here is derived from an EMBL/GenBank/DDBJ whole genome shotgun (WGS) entry which is preliminary data.</text>
</comment>
<name>A0A9D1L5E2_9ACTN</name>
<feature type="domain" description="Ppx/GppA phosphatase N-terminal" evidence="1">
    <location>
        <begin position="18"/>
        <end position="197"/>
    </location>
</feature>
<protein>
    <submittedName>
        <fullName evidence="2">Phosphatase</fullName>
    </submittedName>
</protein>
<evidence type="ECO:0000259" key="1">
    <source>
        <dbReference type="Pfam" id="PF02541"/>
    </source>
</evidence>
<proteinExistence type="predicted"/>
<dbReference type="AlphaFoldDB" id="A0A9D1L5E2"/>
<sequence>MIRVASIDIGTVSVRLAVADVENGKVLRCAKQSRICDLGEGLASSGKLSQAACERVVATIDDYLSAAKGAGATQACCTLTSAARDASNSNDLICELENRGLHPEVIPGRVEGSLTFLGVARDFPGQRIVVADNGGGSTELAVGSLAVSAKGVPDNLNLEFVRSSDVGCRRVTEQCLPGDGPATEAMLADARSFCDARFEADIPWHEDGSPRSSQDGTAALADYRGDNPSCGVARPTRLVAVGGTVTSLVAIDAALDPYDSSFVHLHELTAQQVDGLIDMLAQLNVEERRHIIGLQAKRAPVILAGAVSIRELMRTTGFDRLTVSESDLLFGLSAVAAAAAGDAEGVSPVNWLPQLTCLS</sequence>
<dbReference type="GO" id="GO:0016462">
    <property type="term" value="F:pyrophosphatase activity"/>
    <property type="evidence" value="ECO:0007669"/>
    <property type="project" value="TreeGrafter"/>
</dbReference>
<dbReference type="EMBL" id="DVMQ01000011">
    <property type="protein sequence ID" value="HIU23933.1"/>
    <property type="molecule type" value="Genomic_DNA"/>
</dbReference>
<dbReference type="InterPro" id="IPR043129">
    <property type="entry name" value="ATPase_NBD"/>
</dbReference>
<dbReference type="SUPFAM" id="SSF53067">
    <property type="entry name" value="Actin-like ATPase domain"/>
    <property type="match status" value="2"/>
</dbReference>
<dbReference type="PANTHER" id="PTHR30005:SF13">
    <property type="entry name" value="EXOPOLYPHOSPHATASE 2"/>
    <property type="match status" value="1"/>
</dbReference>
<dbReference type="Proteomes" id="UP000824078">
    <property type="component" value="Unassembled WGS sequence"/>
</dbReference>